<dbReference type="InterPro" id="IPR000719">
    <property type="entry name" value="Prot_kinase_dom"/>
</dbReference>
<gene>
    <name evidence="11" type="ORF">FB466_0327</name>
</gene>
<dbReference type="PROSITE" id="PS50011">
    <property type="entry name" value="PROTEIN_KINASE_DOM"/>
    <property type="match status" value="1"/>
</dbReference>
<feature type="transmembrane region" description="Helical" evidence="9">
    <location>
        <begin position="364"/>
        <end position="387"/>
    </location>
</feature>
<feature type="binding site" evidence="7">
    <location>
        <position position="44"/>
    </location>
    <ligand>
        <name>ATP</name>
        <dbReference type="ChEBI" id="CHEBI:30616"/>
    </ligand>
</feature>
<dbReference type="GO" id="GO:0005524">
    <property type="term" value="F:ATP binding"/>
    <property type="evidence" value="ECO:0007669"/>
    <property type="project" value="UniProtKB-UniRule"/>
</dbReference>
<sequence length="475" mass="51098">MSVSTQIVPPQLSGYHHIRILGKGGFAYVFLYEQDFPRAEVAVKVLTPKVANKKLREMFLSEANLMSQLKAHPSVLTVHNASIAPDGRPYLVMEYCPSSLGAGYKEKPLSVSEVLRVGIKIGSALETAHRVGFLHRDIKPSNILLTQYGHPVLSDFGIAATAAALASEHVEGMSVPWSAPEVLRGETAGTVTSEVYSLAATLFTLLLGRSPYELPGDEKQRNKREVVRSRIVGRDRLQSLGRPDVPPQFEALLAQSMSKNPTARPQSMLEFVRGLQIVETQLGFAQTPAEIADDARIQASRTLIDSDGMADGPAQRVPLAGTHRRYRHSGNREPHESAEETGVTVIRSASGSGDNRSRRRRRRILWGSLGSVAVLAAAAVVSVLLWGGSTGIPIVSNITAEPTDDAVVFTWNDPGLGDGDRYLVSTSDGEVSTQRDTEYRAAPSTPGAPVCITVTVTREGKPGEVSSETCSSVGG</sequence>
<dbReference type="EMBL" id="VFPN01000001">
    <property type="protein sequence ID" value="TQM65523.1"/>
    <property type="molecule type" value="Genomic_DNA"/>
</dbReference>
<dbReference type="Proteomes" id="UP000318331">
    <property type="component" value="Unassembled WGS sequence"/>
</dbReference>
<evidence type="ECO:0000256" key="6">
    <source>
        <dbReference type="ARBA" id="ARBA00022840"/>
    </source>
</evidence>
<evidence type="ECO:0000256" key="8">
    <source>
        <dbReference type="SAM" id="MobiDB-lite"/>
    </source>
</evidence>
<dbReference type="Gene3D" id="1.10.510.10">
    <property type="entry name" value="Transferase(Phosphotransferase) domain 1"/>
    <property type="match status" value="1"/>
</dbReference>
<evidence type="ECO:0000313" key="12">
    <source>
        <dbReference type="Proteomes" id="UP000318331"/>
    </source>
</evidence>
<dbReference type="PROSITE" id="PS00108">
    <property type="entry name" value="PROTEIN_KINASE_ST"/>
    <property type="match status" value="1"/>
</dbReference>
<dbReference type="SUPFAM" id="SSF56112">
    <property type="entry name" value="Protein kinase-like (PK-like)"/>
    <property type="match status" value="1"/>
</dbReference>
<evidence type="ECO:0000256" key="5">
    <source>
        <dbReference type="ARBA" id="ARBA00022777"/>
    </source>
</evidence>
<accession>A0A543I4I8</accession>
<evidence type="ECO:0000256" key="2">
    <source>
        <dbReference type="ARBA" id="ARBA00022527"/>
    </source>
</evidence>
<dbReference type="OrthoDB" id="9762169at2"/>
<name>A0A543I4I8_9MICO</name>
<evidence type="ECO:0000256" key="3">
    <source>
        <dbReference type="ARBA" id="ARBA00022679"/>
    </source>
</evidence>
<keyword evidence="9" id="KW-1133">Transmembrane helix</keyword>
<dbReference type="SMART" id="SM00220">
    <property type="entry name" value="S_TKc"/>
    <property type="match status" value="1"/>
</dbReference>
<evidence type="ECO:0000256" key="1">
    <source>
        <dbReference type="ARBA" id="ARBA00012513"/>
    </source>
</evidence>
<dbReference type="GO" id="GO:0004674">
    <property type="term" value="F:protein serine/threonine kinase activity"/>
    <property type="evidence" value="ECO:0007669"/>
    <property type="project" value="UniProtKB-KW"/>
</dbReference>
<dbReference type="Pfam" id="PF00069">
    <property type="entry name" value="Pkinase"/>
    <property type="match status" value="1"/>
</dbReference>
<proteinExistence type="predicted"/>
<dbReference type="InterPro" id="IPR008271">
    <property type="entry name" value="Ser/Thr_kinase_AS"/>
</dbReference>
<dbReference type="AlphaFoldDB" id="A0A543I4I8"/>
<evidence type="ECO:0000256" key="4">
    <source>
        <dbReference type="ARBA" id="ARBA00022741"/>
    </source>
</evidence>
<dbReference type="PROSITE" id="PS00107">
    <property type="entry name" value="PROTEIN_KINASE_ATP"/>
    <property type="match status" value="1"/>
</dbReference>
<reference evidence="11 12" key="1">
    <citation type="submission" date="2019-06" db="EMBL/GenBank/DDBJ databases">
        <title>Sequencing the genomes of 1000 actinobacteria strains.</title>
        <authorList>
            <person name="Klenk H.-P."/>
        </authorList>
    </citation>
    <scope>NUCLEOTIDE SEQUENCE [LARGE SCALE GENOMIC DNA]</scope>
    <source>
        <strain evidence="11 12">DSM 18031</strain>
    </source>
</reference>
<dbReference type="CDD" id="cd14014">
    <property type="entry name" value="STKc_PknB_like"/>
    <property type="match status" value="1"/>
</dbReference>
<organism evidence="11 12">
    <name type="scientific">Klugiella xanthotipulae</name>
    <dbReference type="NCBI Taxonomy" id="244735"/>
    <lineage>
        <taxon>Bacteria</taxon>
        <taxon>Bacillati</taxon>
        <taxon>Actinomycetota</taxon>
        <taxon>Actinomycetes</taxon>
        <taxon>Micrococcales</taxon>
        <taxon>Microbacteriaceae</taxon>
        <taxon>Klugiella</taxon>
    </lineage>
</organism>
<evidence type="ECO:0000313" key="11">
    <source>
        <dbReference type="EMBL" id="TQM65523.1"/>
    </source>
</evidence>
<keyword evidence="6 7" id="KW-0067">ATP-binding</keyword>
<protein>
    <recommendedName>
        <fullName evidence="1">non-specific serine/threonine protein kinase</fullName>
        <ecNumber evidence="1">2.7.11.1</ecNumber>
    </recommendedName>
</protein>
<keyword evidence="2 11" id="KW-0723">Serine/threonine-protein kinase</keyword>
<dbReference type="PANTHER" id="PTHR43289:SF6">
    <property type="entry name" value="SERINE_THREONINE-PROTEIN KINASE NEKL-3"/>
    <property type="match status" value="1"/>
</dbReference>
<keyword evidence="12" id="KW-1185">Reference proteome</keyword>
<keyword evidence="9" id="KW-0812">Transmembrane</keyword>
<dbReference type="PANTHER" id="PTHR43289">
    <property type="entry name" value="MITOGEN-ACTIVATED PROTEIN KINASE KINASE KINASE 20-RELATED"/>
    <property type="match status" value="1"/>
</dbReference>
<feature type="domain" description="Protein kinase" evidence="10">
    <location>
        <begin position="15"/>
        <end position="278"/>
    </location>
</feature>
<evidence type="ECO:0000259" key="10">
    <source>
        <dbReference type="PROSITE" id="PS50011"/>
    </source>
</evidence>
<keyword evidence="4 7" id="KW-0547">Nucleotide-binding</keyword>
<evidence type="ECO:0000256" key="7">
    <source>
        <dbReference type="PROSITE-ProRule" id="PRU10141"/>
    </source>
</evidence>
<feature type="region of interest" description="Disordered" evidence="8">
    <location>
        <begin position="320"/>
        <end position="358"/>
    </location>
</feature>
<comment type="caution">
    <text evidence="11">The sequence shown here is derived from an EMBL/GenBank/DDBJ whole genome shotgun (WGS) entry which is preliminary data.</text>
</comment>
<dbReference type="InterPro" id="IPR017441">
    <property type="entry name" value="Protein_kinase_ATP_BS"/>
</dbReference>
<dbReference type="EC" id="2.7.11.1" evidence="1"/>
<keyword evidence="3" id="KW-0808">Transferase</keyword>
<keyword evidence="5 11" id="KW-0418">Kinase</keyword>
<evidence type="ECO:0000256" key="9">
    <source>
        <dbReference type="SAM" id="Phobius"/>
    </source>
</evidence>
<dbReference type="InterPro" id="IPR011009">
    <property type="entry name" value="Kinase-like_dom_sf"/>
</dbReference>
<dbReference type="Gene3D" id="3.30.200.20">
    <property type="entry name" value="Phosphorylase Kinase, domain 1"/>
    <property type="match status" value="1"/>
</dbReference>
<keyword evidence="9" id="KW-0472">Membrane</keyword>